<dbReference type="EMBL" id="JADCKA010000008">
    <property type="protein sequence ID" value="MBE5035687.1"/>
    <property type="molecule type" value="Genomic_DNA"/>
</dbReference>
<dbReference type="Pfam" id="PF13392">
    <property type="entry name" value="HNH_3"/>
    <property type="match status" value="1"/>
</dbReference>
<feature type="domain" description="HNH nuclease" evidence="2">
    <location>
        <begin position="11"/>
        <end position="39"/>
    </location>
</feature>
<comment type="caution">
    <text evidence="3">The sequence shown here is derived from an EMBL/GenBank/DDBJ whole genome shotgun (WGS) entry which is preliminary data.</text>
</comment>
<dbReference type="InterPro" id="IPR003615">
    <property type="entry name" value="HNH_nuc"/>
</dbReference>
<dbReference type="Gene3D" id="3.90.75.20">
    <property type="match status" value="1"/>
</dbReference>
<keyword evidence="3" id="KW-0255">Endonuclease</keyword>
<gene>
    <name evidence="3" type="ORF">INF20_05260</name>
</gene>
<keyword evidence="3" id="KW-0378">Hydrolase</keyword>
<proteinExistence type="predicted"/>
<dbReference type="RefSeq" id="WP_226385337.1">
    <property type="nucleotide sequence ID" value="NZ_JADCKA010000008.1"/>
</dbReference>
<evidence type="ECO:0000313" key="3">
    <source>
        <dbReference type="EMBL" id="MBE5035687.1"/>
    </source>
</evidence>
<evidence type="ECO:0000259" key="2">
    <source>
        <dbReference type="Pfam" id="PF13392"/>
    </source>
</evidence>
<organism evidence="3 4">
    <name type="scientific">Gallibacter intestinalis</name>
    <dbReference type="NCBI Taxonomy" id="2779356"/>
    <lineage>
        <taxon>Bacteria</taxon>
        <taxon>Bacillati</taxon>
        <taxon>Bacillota</taxon>
        <taxon>Clostridia</taxon>
        <taxon>Eubacteriales</taxon>
        <taxon>Eubacteriaceae</taxon>
        <taxon>Gallibacter</taxon>
    </lineage>
</organism>
<evidence type="ECO:0000313" key="4">
    <source>
        <dbReference type="Proteomes" id="UP001516588"/>
    </source>
</evidence>
<evidence type="ECO:0000256" key="1">
    <source>
        <dbReference type="SAM" id="MobiDB-lite"/>
    </source>
</evidence>
<dbReference type="InterPro" id="IPR044925">
    <property type="entry name" value="His-Me_finger_sf"/>
</dbReference>
<keyword evidence="3" id="KW-0540">Nuclease</keyword>
<dbReference type="Proteomes" id="UP001516588">
    <property type="component" value="Unassembled WGS sequence"/>
</dbReference>
<keyword evidence="4" id="KW-1185">Reference proteome</keyword>
<reference evidence="3 4" key="1">
    <citation type="submission" date="2020-10" db="EMBL/GenBank/DDBJ databases">
        <title>ChiBAC.</title>
        <authorList>
            <person name="Zenner C."/>
            <person name="Hitch T.C.A."/>
            <person name="Clavel T."/>
        </authorList>
    </citation>
    <scope>NUCLEOTIDE SEQUENCE [LARGE SCALE GENOMIC DNA]</scope>
    <source>
        <strain evidence="3 4">DSM 108706</strain>
    </source>
</reference>
<dbReference type="GO" id="GO:0004519">
    <property type="term" value="F:endonuclease activity"/>
    <property type="evidence" value="ECO:0007669"/>
    <property type="project" value="UniProtKB-KW"/>
</dbReference>
<dbReference type="SUPFAM" id="SSF54060">
    <property type="entry name" value="His-Me finger endonucleases"/>
    <property type="match status" value="1"/>
</dbReference>
<accession>A0ABR9QXT3</accession>
<name>A0ABR9QXT3_9FIRM</name>
<feature type="region of interest" description="Disordered" evidence="1">
    <location>
        <begin position="38"/>
        <end position="57"/>
    </location>
</feature>
<sequence>MEAIIGRHLSKDECVHHIDKNRANNKKENLILMTKSEHMSFHAKERHQQRRNDLSIQ</sequence>
<protein>
    <submittedName>
        <fullName evidence="3">HNH endonuclease</fullName>
    </submittedName>
</protein>